<name>A0A173T0N9_9FIRM</name>
<dbReference type="InterPro" id="IPR027417">
    <property type="entry name" value="P-loop_NTPase"/>
</dbReference>
<dbReference type="AlphaFoldDB" id="A0A173T0N9"/>
<reference evidence="1 2" key="1">
    <citation type="submission" date="2015-09" db="EMBL/GenBank/DDBJ databases">
        <authorList>
            <consortium name="Pathogen Informatics"/>
        </authorList>
    </citation>
    <scope>NUCLEOTIDE SEQUENCE [LARGE SCALE GENOMIC DNA]</scope>
    <source>
        <strain evidence="1 2">2789STDY5834968</strain>
    </source>
</reference>
<dbReference type="Proteomes" id="UP000095673">
    <property type="component" value="Unassembled WGS sequence"/>
</dbReference>
<sequence>MAAASRALMYPYDISLLHMIMHKFPDFEIIEVASPNGWGYVGKDAGSKIGIETGIIVKHEQEIEFNQIEKLFLMPSIISLDDKCFRTIIDKAKSLNIEIIDMRNNGNDVCLKRDDKLYGTEIKKIDKPVVLVIGTGDRTNKFDIQLIVRECFQKKGYTVSQIGTKGYCEYLGFHSFPNFMYSNLQVTDRILGFNHYIYELSKSENADVIIIGVPGGLMPYSEKYNNDFGYLNFMVSNAVVPDYVVLATTYVDYNRDYINAIVDSLRYKYEYDVDAVFIGNSSINWDVTESLDTLTYVTLDKNFIDEEVRKCNAYSVYDSDSIKQFSEQLINTLVGYDNYPTL</sequence>
<protein>
    <submittedName>
        <fullName evidence="1">Peptide maturation system protein</fullName>
    </submittedName>
</protein>
<organism evidence="1 2">
    <name type="scientific">Agathobacter rectalis</name>
    <dbReference type="NCBI Taxonomy" id="39491"/>
    <lineage>
        <taxon>Bacteria</taxon>
        <taxon>Bacillati</taxon>
        <taxon>Bacillota</taxon>
        <taxon>Clostridia</taxon>
        <taxon>Lachnospirales</taxon>
        <taxon>Lachnospiraceae</taxon>
        <taxon>Agathobacter</taxon>
    </lineage>
</organism>
<dbReference type="SUPFAM" id="SSF52540">
    <property type="entry name" value="P-loop containing nucleoside triphosphate hydrolases"/>
    <property type="match status" value="1"/>
</dbReference>
<dbReference type="NCBIfam" id="TIGR04066">
    <property type="entry name" value="nat_prod_clost"/>
    <property type="match status" value="1"/>
</dbReference>
<gene>
    <name evidence="1" type="ORF">ERS852580_01310</name>
</gene>
<dbReference type="Gene3D" id="3.40.50.300">
    <property type="entry name" value="P-loop containing nucleotide triphosphate hydrolases"/>
    <property type="match status" value="1"/>
</dbReference>
<accession>A0A173T0N9</accession>
<evidence type="ECO:0000313" key="1">
    <source>
        <dbReference type="EMBL" id="CUM95577.1"/>
    </source>
</evidence>
<dbReference type="RefSeq" id="WP_055195771.1">
    <property type="nucleotide sequence ID" value="NZ_CP143947.1"/>
</dbReference>
<dbReference type="OrthoDB" id="5464925at2"/>
<dbReference type="InterPro" id="IPR023823">
    <property type="entry name" value="CHP04066_peptide_maturation"/>
</dbReference>
<evidence type="ECO:0000313" key="2">
    <source>
        <dbReference type="Proteomes" id="UP000095673"/>
    </source>
</evidence>
<dbReference type="EMBL" id="CYXM01000005">
    <property type="protein sequence ID" value="CUM95577.1"/>
    <property type="molecule type" value="Genomic_DNA"/>
</dbReference>
<proteinExistence type="predicted"/>